<dbReference type="AlphaFoldDB" id="A0A7S0XE51"/>
<evidence type="ECO:0000313" key="3">
    <source>
        <dbReference type="EMBL" id="CAD8717347.1"/>
    </source>
</evidence>
<evidence type="ECO:0000259" key="2">
    <source>
        <dbReference type="PROSITE" id="PS50405"/>
    </source>
</evidence>
<dbReference type="Pfam" id="PF02798">
    <property type="entry name" value="GST_N"/>
    <property type="match status" value="1"/>
</dbReference>
<evidence type="ECO:0000259" key="1">
    <source>
        <dbReference type="PROSITE" id="PS50404"/>
    </source>
</evidence>
<dbReference type="Pfam" id="PF14497">
    <property type="entry name" value="GST_C_3"/>
    <property type="match status" value="1"/>
</dbReference>
<dbReference type="CDD" id="cd03192">
    <property type="entry name" value="GST_C_Sigma_like"/>
    <property type="match status" value="1"/>
</dbReference>
<accession>A0A7S0XE51</accession>
<dbReference type="SUPFAM" id="SSF52833">
    <property type="entry name" value="Thioredoxin-like"/>
    <property type="match status" value="1"/>
</dbReference>
<dbReference type="InterPro" id="IPR036249">
    <property type="entry name" value="Thioredoxin-like_sf"/>
</dbReference>
<dbReference type="InterPro" id="IPR040079">
    <property type="entry name" value="Glutathione_S-Trfase"/>
</dbReference>
<dbReference type="SFLD" id="SFLDG00363">
    <property type="entry name" value="AMPS_(cytGST):_Alpha-__Mu-__Pi"/>
    <property type="match status" value="1"/>
</dbReference>
<dbReference type="GO" id="GO:0004364">
    <property type="term" value="F:glutathione transferase activity"/>
    <property type="evidence" value="ECO:0007669"/>
    <property type="project" value="TreeGrafter"/>
</dbReference>
<dbReference type="SFLD" id="SFLDS00019">
    <property type="entry name" value="Glutathione_Transferase_(cytos"/>
    <property type="match status" value="1"/>
</dbReference>
<dbReference type="CDD" id="cd03039">
    <property type="entry name" value="GST_N_Sigma_like"/>
    <property type="match status" value="1"/>
</dbReference>
<dbReference type="Gene3D" id="1.20.1050.10">
    <property type="match status" value="1"/>
</dbReference>
<dbReference type="InterPro" id="IPR036282">
    <property type="entry name" value="Glutathione-S-Trfase_C_sf"/>
</dbReference>
<dbReference type="InterPro" id="IPR004045">
    <property type="entry name" value="Glutathione_S-Trfase_N"/>
</dbReference>
<sequence>MATYKLTYFNLRGLAEITRIMFNIAKVPFEDIRLEYPPKEFAELKAAGKFAANLNRVPILDYNGVQIGQSKAIERFVAKKLGFMGTNDIEEAQVDMMCEHVRDIRIKYNEIRFNKSGEELEAAKKNFIVNDLGVWLEKLENVVPNSIYSVGDKLSLADINIYLLILDFFTPSEEVEKAKENCPKLKAIANNVAEVAKDWLASRPVTMF</sequence>
<dbReference type="PANTHER" id="PTHR11571">
    <property type="entry name" value="GLUTATHIONE S-TRANSFERASE"/>
    <property type="match status" value="1"/>
</dbReference>
<dbReference type="PANTHER" id="PTHR11571:SF150">
    <property type="entry name" value="GLUTATHIONE S-TRANSFERASE"/>
    <property type="match status" value="1"/>
</dbReference>
<evidence type="ECO:0008006" key="4">
    <source>
        <dbReference type="Google" id="ProtNLM"/>
    </source>
</evidence>
<dbReference type="InterPro" id="IPR010987">
    <property type="entry name" value="Glutathione-S-Trfase_C-like"/>
</dbReference>
<reference evidence="3" key="1">
    <citation type="submission" date="2021-01" db="EMBL/GenBank/DDBJ databases">
        <authorList>
            <person name="Corre E."/>
            <person name="Pelletier E."/>
            <person name="Niang G."/>
            <person name="Scheremetjew M."/>
            <person name="Finn R."/>
            <person name="Kale V."/>
            <person name="Holt S."/>
            <person name="Cochrane G."/>
            <person name="Meng A."/>
            <person name="Brown T."/>
            <person name="Cohen L."/>
        </authorList>
    </citation>
    <scope>NUCLEOTIDE SEQUENCE</scope>
    <source>
        <strain evidence="3">UTEXLB2642</strain>
    </source>
</reference>
<dbReference type="InterPro" id="IPR004046">
    <property type="entry name" value="GST_C"/>
</dbReference>
<dbReference type="PROSITE" id="PS50405">
    <property type="entry name" value="GST_CTER"/>
    <property type="match status" value="1"/>
</dbReference>
<dbReference type="GO" id="GO:0006749">
    <property type="term" value="P:glutathione metabolic process"/>
    <property type="evidence" value="ECO:0007669"/>
    <property type="project" value="TreeGrafter"/>
</dbReference>
<dbReference type="SUPFAM" id="SSF47616">
    <property type="entry name" value="GST C-terminal domain-like"/>
    <property type="match status" value="1"/>
</dbReference>
<feature type="domain" description="GST N-terminal" evidence="1">
    <location>
        <begin position="2"/>
        <end position="85"/>
    </location>
</feature>
<dbReference type="SFLD" id="SFLDG01205">
    <property type="entry name" value="AMPS.1"/>
    <property type="match status" value="1"/>
</dbReference>
<dbReference type="PROSITE" id="PS50404">
    <property type="entry name" value="GST_NTER"/>
    <property type="match status" value="1"/>
</dbReference>
<dbReference type="EMBL" id="HBFD01003509">
    <property type="protein sequence ID" value="CAD8717347.1"/>
    <property type="molecule type" value="Transcribed_RNA"/>
</dbReference>
<proteinExistence type="predicted"/>
<dbReference type="InterPro" id="IPR050213">
    <property type="entry name" value="GST_superfamily"/>
</dbReference>
<dbReference type="Gene3D" id="3.40.30.10">
    <property type="entry name" value="Glutaredoxin"/>
    <property type="match status" value="1"/>
</dbReference>
<organism evidence="3">
    <name type="scientific">Chromulina nebulosa</name>
    <dbReference type="NCBI Taxonomy" id="96789"/>
    <lineage>
        <taxon>Eukaryota</taxon>
        <taxon>Sar</taxon>
        <taxon>Stramenopiles</taxon>
        <taxon>Ochrophyta</taxon>
        <taxon>Chrysophyceae</taxon>
        <taxon>Chromulinales</taxon>
        <taxon>Chromulinaceae</taxon>
        <taxon>Chromulina</taxon>
    </lineage>
</organism>
<name>A0A7S0XE51_9STRA</name>
<gene>
    <name evidence="3" type="ORF">CNEB1095_LOCUS2301</name>
</gene>
<protein>
    <recommendedName>
        <fullName evidence="4">Glutathione transferase</fullName>
    </recommendedName>
</protein>
<feature type="domain" description="GST C-terminal" evidence="2">
    <location>
        <begin position="87"/>
        <end position="208"/>
    </location>
</feature>